<comment type="caution">
    <text evidence="1">The sequence shown here is derived from an EMBL/GenBank/DDBJ whole genome shotgun (WGS) entry which is preliminary data.</text>
</comment>
<sequence length="282" mass="31936">MSEMRSDASLRGKVRHLAKEHGLKPQEVLQMYLFEHLLMRLAVSSYADKFVLKGGLLISSMTGIYQRTTMDMDATVVGMSMDEATITKALREICATDVGDGMTFEFERIEPIREDDEYANWRAHLRALYGRIDAPVKVDITTGDAIYPTQIRHNFELMFDQGTLDVLSYHPATVLAEKLETVISRGEANTRGRDFYDLYAIPRYYSGSISEQDLREALRHTAEKRGSQQAIADWKDTLEGIRASAIMHQVWSSYIADAPYAKGTSFDDSLDSIERLMGSLRL</sequence>
<dbReference type="GO" id="GO:0016740">
    <property type="term" value="F:transferase activity"/>
    <property type="evidence" value="ECO:0007669"/>
    <property type="project" value="UniProtKB-KW"/>
</dbReference>
<evidence type="ECO:0000313" key="2">
    <source>
        <dbReference type="Proteomes" id="UP000530850"/>
    </source>
</evidence>
<dbReference type="GeneID" id="93356531"/>
<protein>
    <submittedName>
        <fullName evidence="1">Putative nucleotidyltransferase component of viral defense system</fullName>
    </submittedName>
</protein>
<evidence type="ECO:0000313" key="1">
    <source>
        <dbReference type="EMBL" id="MBB3172023.1"/>
    </source>
</evidence>
<dbReference type="RefSeq" id="WP_214647096.1">
    <property type="nucleotide sequence ID" value="NZ_JACHYA010000008.1"/>
</dbReference>
<proteinExistence type="predicted"/>
<dbReference type="EMBL" id="JACHYA010000008">
    <property type="protein sequence ID" value="MBB3172023.1"/>
    <property type="molecule type" value="Genomic_DNA"/>
</dbReference>
<dbReference type="Pfam" id="PF08843">
    <property type="entry name" value="AbiEii"/>
    <property type="match status" value="1"/>
</dbReference>
<dbReference type="Proteomes" id="UP000530850">
    <property type="component" value="Unassembled WGS sequence"/>
</dbReference>
<keyword evidence="1" id="KW-0808">Transferase</keyword>
<name>A0A7W5GR81_9ACTN</name>
<dbReference type="InterPro" id="IPR014942">
    <property type="entry name" value="AbiEii"/>
</dbReference>
<reference evidence="1 2" key="1">
    <citation type="submission" date="2020-08" db="EMBL/GenBank/DDBJ databases">
        <title>Sequencing the genomes of 1000 actinobacteria strains.</title>
        <authorList>
            <person name="Klenk H.-P."/>
        </authorList>
    </citation>
    <scope>NUCLEOTIDE SEQUENCE [LARGE SCALE GENOMIC DNA]</scope>
    <source>
        <strain evidence="1 2">DSM 22242</strain>
    </source>
</reference>
<organism evidence="1 2">
    <name type="scientific">Parvibacter caecicola</name>
    <dbReference type="NCBI Taxonomy" id="747645"/>
    <lineage>
        <taxon>Bacteria</taxon>
        <taxon>Bacillati</taxon>
        <taxon>Actinomycetota</taxon>
        <taxon>Coriobacteriia</taxon>
        <taxon>Coriobacteriales</taxon>
        <taxon>Coriobacteriaceae</taxon>
        <taxon>Parvibacter</taxon>
    </lineage>
</organism>
<dbReference type="AlphaFoldDB" id="A0A7W5GR81"/>
<accession>A0A7W5GR81</accession>
<gene>
    <name evidence="1" type="ORF">FHR31_001856</name>
</gene>